<name>A0ACC0BQR6_CATRO</name>
<organism evidence="1 2">
    <name type="scientific">Catharanthus roseus</name>
    <name type="common">Madagascar periwinkle</name>
    <name type="synonym">Vinca rosea</name>
    <dbReference type="NCBI Taxonomy" id="4058"/>
    <lineage>
        <taxon>Eukaryota</taxon>
        <taxon>Viridiplantae</taxon>
        <taxon>Streptophyta</taxon>
        <taxon>Embryophyta</taxon>
        <taxon>Tracheophyta</taxon>
        <taxon>Spermatophyta</taxon>
        <taxon>Magnoliopsida</taxon>
        <taxon>eudicotyledons</taxon>
        <taxon>Gunneridae</taxon>
        <taxon>Pentapetalae</taxon>
        <taxon>asterids</taxon>
        <taxon>lamiids</taxon>
        <taxon>Gentianales</taxon>
        <taxon>Apocynaceae</taxon>
        <taxon>Rauvolfioideae</taxon>
        <taxon>Vinceae</taxon>
        <taxon>Catharanthinae</taxon>
        <taxon>Catharanthus</taxon>
    </lineage>
</organism>
<reference evidence="2" key="1">
    <citation type="journal article" date="2023" name="Nat. Plants">
        <title>Single-cell RNA sequencing provides a high-resolution roadmap for understanding the multicellular compartmentation of specialized metabolism.</title>
        <authorList>
            <person name="Sun S."/>
            <person name="Shen X."/>
            <person name="Li Y."/>
            <person name="Li Y."/>
            <person name="Wang S."/>
            <person name="Li R."/>
            <person name="Zhang H."/>
            <person name="Shen G."/>
            <person name="Guo B."/>
            <person name="Wei J."/>
            <person name="Xu J."/>
            <person name="St-Pierre B."/>
            <person name="Chen S."/>
            <person name="Sun C."/>
        </authorList>
    </citation>
    <scope>NUCLEOTIDE SEQUENCE [LARGE SCALE GENOMIC DNA]</scope>
</reference>
<comment type="caution">
    <text evidence="1">The sequence shown here is derived from an EMBL/GenBank/DDBJ whole genome shotgun (WGS) entry which is preliminary data.</text>
</comment>
<gene>
    <name evidence="1" type="ORF">M9H77_05954</name>
</gene>
<dbReference type="EMBL" id="CM044702">
    <property type="protein sequence ID" value="KAI5675004.1"/>
    <property type="molecule type" value="Genomic_DNA"/>
</dbReference>
<keyword evidence="2" id="KW-1185">Reference proteome</keyword>
<evidence type="ECO:0000313" key="1">
    <source>
        <dbReference type="EMBL" id="KAI5675004.1"/>
    </source>
</evidence>
<dbReference type="Proteomes" id="UP001060085">
    <property type="component" value="Linkage Group LG02"/>
</dbReference>
<accession>A0ACC0BQR6</accession>
<proteinExistence type="predicted"/>
<evidence type="ECO:0000313" key="2">
    <source>
        <dbReference type="Proteomes" id="UP001060085"/>
    </source>
</evidence>
<protein>
    <submittedName>
        <fullName evidence="1">Uncharacterized protein</fullName>
    </submittedName>
</protein>
<sequence>MGSPFKDSLKALEADIQLANTLALSCPRERDGSCLQMRLSYSPAANIFMCFVQWFDCQLAGALGLLRILVYLTYADGKSTMFIHERKASIRQFYGTIFPSLLQLQGGITDFEDAKQKKICSLKYSGKDDVHRGKLSEIDAEREKECGICMENNGKVVLPNCNHSLCLKCYRDWRSRSQSCPFCRNSIKRMNSGDLWICPDSSEIVDLSLILKENLHRLFIYIDKLPLVFPDSVFKSL</sequence>